<evidence type="ECO:0000313" key="2">
    <source>
        <dbReference type="Proteomes" id="UP000238823"/>
    </source>
</evidence>
<dbReference type="EMBL" id="PVNL01000127">
    <property type="protein sequence ID" value="PRP97916.1"/>
    <property type="molecule type" value="Genomic_DNA"/>
</dbReference>
<dbReference type="SUPFAM" id="SSF52402">
    <property type="entry name" value="Adenine nucleotide alpha hydrolases-like"/>
    <property type="match status" value="1"/>
</dbReference>
<dbReference type="Gene3D" id="3.40.50.620">
    <property type="entry name" value="HUPs"/>
    <property type="match status" value="1"/>
</dbReference>
<dbReference type="Proteomes" id="UP000238823">
    <property type="component" value="Unassembled WGS sequence"/>
</dbReference>
<dbReference type="OrthoDB" id="5366152at2"/>
<accession>A0A2S9XYI8</accession>
<protein>
    <recommendedName>
        <fullName evidence="3">OzmP</fullName>
    </recommendedName>
</protein>
<reference evidence="1 2" key="1">
    <citation type="submission" date="2018-03" db="EMBL/GenBank/DDBJ databases">
        <title>Draft Genome Sequences of the Obligatory Marine Myxobacteria Enhygromyxa salina SWB007.</title>
        <authorList>
            <person name="Poehlein A."/>
            <person name="Moghaddam J.A."/>
            <person name="Harms H."/>
            <person name="Alanjari M."/>
            <person name="Koenig G.M."/>
            <person name="Daniel R."/>
            <person name="Schaeberle T.F."/>
        </authorList>
    </citation>
    <scope>NUCLEOTIDE SEQUENCE [LARGE SCALE GENOMIC DNA]</scope>
    <source>
        <strain evidence="1 2">SWB007</strain>
    </source>
</reference>
<comment type="caution">
    <text evidence="1">The sequence shown here is derived from an EMBL/GenBank/DDBJ whole genome shotgun (WGS) entry which is preliminary data.</text>
</comment>
<name>A0A2S9XYI8_9BACT</name>
<dbReference type="RefSeq" id="WP_106093461.1">
    <property type="nucleotide sequence ID" value="NZ_PVNL01000127.1"/>
</dbReference>
<evidence type="ECO:0000313" key="1">
    <source>
        <dbReference type="EMBL" id="PRP97916.1"/>
    </source>
</evidence>
<proteinExistence type="predicted"/>
<sequence length="390" mass="44216">MHQPDPHQASESTTACRICALGSDHPGITIDDQQICNLCSLNQVEGLLDNYRYTSEVFAEFQAAAPAAGDYDCLFMYSGGKDSTYMLDLFVNEYGKQVLAYTFDVPFESVHAAQNIALAREKIDATFVVDADDDNIKLMMREVFNRPAPAKPGRYLDEKLPCVSCRTFFVLKAILWAYRENIPYIALCADPQQILTMESNVREVVRGFYKTFGEQLTGTLFGEQLEDLLFDEDENLPKIVFPFIAMRHDYDPDRIVEVLRAKGLYESSPLETHCTLFPLLNYYSYKNWGCMFYKLNASSHVRSVKRNADYDRNTFSIKFPRSLDLGEVDARLGEVVMAIAKGEGQRADHEATLVALFKRMDASEDAARFVARSFLDMRSVASELGIRLDD</sequence>
<dbReference type="AlphaFoldDB" id="A0A2S9XYI8"/>
<organism evidence="1 2">
    <name type="scientific">Enhygromyxa salina</name>
    <dbReference type="NCBI Taxonomy" id="215803"/>
    <lineage>
        <taxon>Bacteria</taxon>
        <taxon>Pseudomonadati</taxon>
        <taxon>Myxococcota</taxon>
        <taxon>Polyangia</taxon>
        <taxon>Nannocystales</taxon>
        <taxon>Nannocystaceae</taxon>
        <taxon>Enhygromyxa</taxon>
    </lineage>
</organism>
<dbReference type="InterPro" id="IPR014729">
    <property type="entry name" value="Rossmann-like_a/b/a_fold"/>
</dbReference>
<evidence type="ECO:0008006" key="3">
    <source>
        <dbReference type="Google" id="ProtNLM"/>
    </source>
</evidence>
<gene>
    <name evidence="1" type="ORF">ENSA7_66280</name>
</gene>